<gene>
    <name evidence="1" type="ORF">BCD7_0036</name>
</gene>
<sequence>MVKLKRKDKTENNVANKEKQKTLLDTVEDELLEEGIELFNNSNVEENFLQLPADITEIESSELGRHMNAFTQQKMWTRTLIGRMEVNMKAMSRELDGLKAGVYADLPAKMSIKEKELHFRTNDKVALILQRLDIFEEKHRLLKDYLENLVDGIFNISREVSRRSADFGDDRRETNIGNKRR</sequence>
<protein>
    <submittedName>
        <fullName evidence="1">Uncharacterized protein</fullName>
    </submittedName>
</protein>
<evidence type="ECO:0000313" key="1">
    <source>
        <dbReference type="EMBL" id="AEZ50483.1"/>
    </source>
</evidence>
<organism evidence="1 2">
    <name type="scientific">Bacillus phage BCD7</name>
    <dbReference type="NCBI Taxonomy" id="1136534"/>
    <lineage>
        <taxon>Viruses</taxon>
        <taxon>Duplodnaviria</taxon>
        <taxon>Heunggongvirae</taxon>
        <taxon>Uroviricota</taxon>
        <taxon>Caudoviricetes</taxon>
        <taxon>Becedseptimavirus</taxon>
        <taxon>Becedseptimavirus BCD7</taxon>
    </lineage>
</organism>
<dbReference type="EMBL" id="JN712910">
    <property type="protein sequence ID" value="AEZ50483.1"/>
    <property type="molecule type" value="Genomic_DNA"/>
</dbReference>
<accession>J9PTX9</accession>
<keyword evidence="2" id="KW-1185">Reference proteome</keyword>
<dbReference type="Proteomes" id="UP000006298">
    <property type="component" value="Segment"/>
</dbReference>
<dbReference type="RefSeq" id="YP_007005887.1">
    <property type="nucleotide sequence ID" value="NC_019515.1"/>
</dbReference>
<evidence type="ECO:0000313" key="2">
    <source>
        <dbReference type="Proteomes" id="UP000006298"/>
    </source>
</evidence>
<reference evidence="1 2" key="1">
    <citation type="submission" date="2011-09" db="EMBL/GenBank/DDBJ databases">
        <title>Complete Genome Sequence of Bacillus cereus Bacteriophage BCD7.</title>
        <authorList>
            <person name="Lee J.-H."/>
            <person name="Shin H."/>
            <person name="Son B."/>
            <person name="Ryu S."/>
        </authorList>
    </citation>
    <scope>NUCLEOTIDE SEQUENCE [LARGE SCALE GENOMIC DNA]</scope>
</reference>
<dbReference type="GeneID" id="14011555"/>
<name>J9PTX9_9CAUD</name>
<proteinExistence type="predicted"/>
<dbReference type="KEGG" id="vg:14011555"/>